<accession>A0A6J4USG9</accession>
<sequence>MWRRWILAGLLMTVTLVGAQGARLGLPAEIADYFTWERANPQKDLEESAHPLVKDIYIDELAAQSALEASFPYGEGSTLIKERMNPETLQVTTLYAMRKVAGFDPDNGDWQYAVFEREDAGDFGGGWMSAENAGMCVGCHVKAKDTDYTFLSYLGE</sequence>
<dbReference type="InterPro" id="IPR038142">
    <property type="entry name" value="Cytochrome_P460_sp"/>
</dbReference>
<reference evidence="2" key="1">
    <citation type="submission" date="2020-02" db="EMBL/GenBank/DDBJ databases">
        <authorList>
            <person name="Meier V. D."/>
        </authorList>
    </citation>
    <scope>NUCLEOTIDE SEQUENCE</scope>
    <source>
        <strain evidence="2">AVDCRST_MAG86</strain>
    </source>
</reference>
<gene>
    <name evidence="2" type="ORF">AVDCRST_MAG86-341</name>
</gene>
<dbReference type="AlphaFoldDB" id="A0A6J4USG9"/>
<protein>
    <recommendedName>
        <fullName evidence="1">Cytochrome P460 domain-containing protein</fullName>
    </recommendedName>
</protein>
<dbReference type="CDD" id="cd20716">
    <property type="entry name" value="cyt_P460_fam"/>
    <property type="match status" value="1"/>
</dbReference>
<dbReference type="InterPro" id="IPR032033">
    <property type="entry name" value="Cytochrome_P460"/>
</dbReference>
<evidence type="ECO:0000313" key="2">
    <source>
        <dbReference type="EMBL" id="CAA9555310.1"/>
    </source>
</evidence>
<dbReference type="EMBL" id="CADCWP010000013">
    <property type="protein sequence ID" value="CAA9555310.1"/>
    <property type="molecule type" value="Genomic_DNA"/>
</dbReference>
<evidence type="ECO:0000259" key="1">
    <source>
        <dbReference type="Pfam" id="PF16694"/>
    </source>
</evidence>
<organism evidence="2">
    <name type="scientific">uncultured Truepera sp</name>
    <dbReference type="NCBI Taxonomy" id="543023"/>
    <lineage>
        <taxon>Bacteria</taxon>
        <taxon>Thermotogati</taxon>
        <taxon>Deinococcota</taxon>
        <taxon>Deinococci</taxon>
        <taxon>Trueperales</taxon>
        <taxon>Trueperaceae</taxon>
        <taxon>Truepera</taxon>
        <taxon>environmental samples</taxon>
    </lineage>
</organism>
<feature type="domain" description="Cytochrome P460" evidence="1">
    <location>
        <begin position="32"/>
        <end position="150"/>
    </location>
</feature>
<proteinExistence type="predicted"/>
<dbReference type="Pfam" id="PF16694">
    <property type="entry name" value="Cytochrome_P460"/>
    <property type="match status" value="1"/>
</dbReference>
<dbReference type="Gene3D" id="3.50.70.20">
    <property type="entry name" value="Cytochrome P460"/>
    <property type="match status" value="1"/>
</dbReference>
<name>A0A6J4USG9_9DEIN</name>